<dbReference type="PANTHER" id="PTHR13620:SF109">
    <property type="entry name" value="3'-5' EXONUCLEASE"/>
    <property type="match status" value="1"/>
</dbReference>
<evidence type="ECO:0000256" key="5">
    <source>
        <dbReference type="ARBA" id="ARBA00022842"/>
    </source>
</evidence>
<dbReference type="SUPFAM" id="SSF53098">
    <property type="entry name" value="Ribonuclease H-like"/>
    <property type="match status" value="1"/>
</dbReference>
<dbReference type="InterPro" id="IPR036397">
    <property type="entry name" value="RNaseH_sf"/>
</dbReference>
<evidence type="ECO:0000256" key="3">
    <source>
        <dbReference type="ARBA" id="ARBA00022801"/>
    </source>
</evidence>
<name>J9G4V7_9ZZZZ</name>
<protein>
    <recommendedName>
        <fullName evidence="6">3'-5' exonuclease</fullName>
    </recommendedName>
    <alternativeName>
        <fullName evidence="7">Werner Syndrome-like exonuclease</fullName>
    </alternativeName>
</protein>
<feature type="compositionally biased region" description="Basic residues" evidence="8">
    <location>
        <begin position="241"/>
        <end position="261"/>
    </location>
</feature>
<dbReference type="InterPro" id="IPR051132">
    <property type="entry name" value="3-5_Exonuclease_domain"/>
</dbReference>
<reference evidence="10" key="1">
    <citation type="journal article" date="2012" name="PLoS ONE">
        <title>Gene sets for utilization of primary and secondary nutrition supplies in the distal gut of endangered iberian lynx.</title>
        <authorList>
            <person name="Alcaide M."/>
            <person name="Messina E."/>
            <person name="Richter M."/>
            <person name="Bargiela R."/>
            <person name="Peplies J."/>
            <person name="Huws S.A."/>
            <person name="Newbold C.J."/>
            <person name="Golyshin P.N."/>
            <person name="Simon M.A."/>
            <person name="Lopez G."/>
            <person name="Yakimov M.M."/>
            <person name="Ferrer M."/>
        </authorList>
    </citation>
    <scope>NUCLEOTIDE SEQUENCE</scope>
</reference>
<comment type="caution">
    <text evidence="10">The sequence shown here is derived from an EMBL/GenBank/DDBJ whole genome shotgun (WGS) entry which is preliminary data.</text>
</comment>
<evidence type="ECO:0000256" key="8">
    <source>
        <dbReference type="SAM" id="MobiDB-lite"/>
    </source>
</evidence>
<feature type="region of interest" description="Disordered" evidence="8">
    <location>
        <begin position="221"/>
        <end position="270"/>
    </location>
</feature>
<gene>
    <name evidence="10" type="ORF">EVA_09972</name>
</gene>
<keyword evidence="5" id="KW-0460">Magnesium</keyword>
<organism evidence="10">
    <name type="scientific">gut metagenome</name>
    <dbReference type="NCBI Taxonomy" id="749906"/>
    <lineage>
        <taxon>unclassified sequences</taxon>
        <taxon>metagenomes</taxon>
        <taxon>organismal metagenomes</taxon>
    </lineage>
</organism>
<dbReference type="Pfam" id="PF01612">
    <property type="entry name" value="DNA_pol_A_exo1"/>
    <property type="match status" value="1"/>
</dbReference>
<proteinExistence type="predicted"/>
<dbReference type="InterPro" id="IPR002562">
    <property type="entry name" value="3'-5'_exonuclease_dom"/>
</dbReference>
<accession>J9G4V7</accession>
<evidence type="ECO:0000313" key="10">
    <source>
        <dbReference type="EMBL" id="EJX01904.1"/>
    </source>
</evidence>
<dbReference type="PANTHER" id="PTHR13620">
    <property type="entry name" value="3-5 EXONUCLEASE"/>
    <property type="match status" value="1"/>
</dbReference>
<dbReference type="CDD" id="cd06141">
    <property type="entry name" value="WRN_exo"/>
    <property type="match status" value="1"/>
</dbReference>
<feature type="domain" description="3'-5' exonuclease" evidence="9">
    <location>
        <begin position="27"/>
        <end position="197"/>
    </location>
</feature>
<evidence type="ECO:0000256" key="2">
    <source>
        <dbReference type="ARBA" id="ARBA00022723"/>
    </source>
</evidence>
<keyword evidence="3" id="KW-0378">Hydrolase</keyword>
<evidence type="ECO:0000256" key="1">
    <source>
        <dbReference type="ARBA" id="ARBA00022722"/>
    </source>
</evidence>
<dbReference type="SMART" id="SM00474">
    <property type="entry name" value="35EXOc"/>
    <property type="match status" value="1"/>
</dbReference>
<dbReference type="GO" id="GO:0003676">
    <property type="term" value="F:nucleic acid binding"/>
    <property type="evidence" value="ECO:0007669"/>
    <property type="project" value="InterPro"/>
</dbReference>
<keyword evidence="4 10" id="KW-0269">Exonuclease</keyword>
<evidence type="ECO:0000256" key="7">
    <source>
        <dbReference type="ARBA" id="ARBA00042761"/>
    </source>
</evidence>
<keyword evidence="2" id="KW-0479">Metal-binding</keyword>
<keyword evidence="1" id="KW-0540">Nuclease</keyword>
<dbReference type="EMBL" id="AMCI01002765">
    <property type="protein sequence ID" value="EJX01904.1"/>
    <property type="molecule type" value="Genomic_DNA"/>
</dbReference>
<evidence type="ECO:0000256" key="6">
    <source>
        <dbReference type="ARBA" id="ARBA00040531"/>
    </source>
</evidence>
<evidence type="ECO:0000259" key="9">
    <source>
        <dbReference type="SMART" id="SM00474"/>
    </source>
</evidence>
<sequence length="270" mass="30404">MEVVRLRPSVPKAEIAQMPKVLFPGRIFVIYTEADAEKAVNYLRTQPVVGVDTETRPSFKRGQVHQVALLQISTADTCFLFRLNRLDLPVSLQEFLSDDTLKVGLSLKDDFNSLRRRQDMHPDQGNWIELQNYVTRFGIRDLSLQKIYANLFGQRISKTQRLSNWEAETLTEGQQLYAATDAWACVQIYERLQELERTGAYELELPDSTLLDPQAVAALDAAQGTARPESLAPTSSEPAKKAPKASRKTARSSSRSRRKRPAAPTKISKA</sequence>
<evidence type="ECO:0000256" key="4">
    <source>
        <dbReference type="ARBA" id="ARBA00022839"/>
    </source>
</evidence>
<dbReference type="AlphaFoldDB" id="J9G4V7"/>
<dbReference type="Gene3D" id="3.30.420.10">
    <property type="entry name" value="Ribonuclease H-like superfamily/Ribonuclease H"/>
    <property type="match status" value="1"/>
</dbReference>
<dbReference type="GO" id="GO:0046872">
    <property type="term" value="F:metal ion binding"/>
    <property type="evidence" value="ECO:0007669"/>
    <property type="project" value="UniProtKB-KW"/>
</dbReference>
<dbReference type="GO" id="GO:0008408">
    <property type="term" value="F:3'-5' exonuclease activity"/>
    <property type="evidence" value="ECO:0007669"/>
    <property type="project" value="InterPro"/>
</dbReference>
<dbReference type="GO" id="GO:0006139">
    <property type="term" value="P:nucleobase-containing compound metabolic process"/>
    <property type="evidence" value="ECO:0007669"/>
    <property type="project" value="InterPro"/>
</dbReference>
<dbReference type="InterPro" id="IPR012337">
    <property type="entry name" value="RNaseH-like_sf"/>
</dbReference>